<dbReference type="GO" id="GO:0003690">
    <property type="term" value="F:double-stranded DNA binding"/>
    <property type="evidence" value="ECO:0007669"/>
    <property type="project" value="UniProtKB-UniRule"/>
</dbReference>
<dbReference type="EMBL" id="WIOL01000005">
    <property type="protein sequence ID" value="MQT18149.1"/>
    <property type="molecule type" value="Genomic_DNA"/>
</dbReference>
<dbReference type="OrthoDB" id="9780854at2"/>
<protein>
    <recommendedName>
        <fullName evidence="2">Non-homologous end joining protein Ku</fullName>
    </recommendedName>
</protein>
<comment type="similarity">
    <text evidence="2">Belongs to the prokaryotic Ku family.</text>
</comment>
<dbReference type="PANTHER" id="PTHR41251">
    <property type="entry name" value="NON-HOMOLOGOUS END JOINING PROTEIN KU"/>
    <property type="match status" value="1"/>
</dbReference>
<dbReference type="InterPro" id="IPR016194">
    <property type="entry name" value="SPOC-like_C_dom_sf"/>
</dbReference>
<dbReference type="PIRSF" id="PIRSF006493">
    <property type="entry name" value="Prok_Ku"/>
    <property type="match status" value="1"/>
</dbReference>
<dbReference type="RefSeq" id="WP_152578618.1">
    <property type="nucleotide sequence ID" value="NZ_JAATJI010000001.1"/>
</dbReference>
<dbReference type="Gene3D" id="2.40.290.10">
    <property type="match status" value="1"/>
</dbReference>
<accession>A0A7C9GWP5</accession>
<sequence length="301" mass="32637">MPARAYWTGQLRLALVSIPVEIYSATRSTAGIALNQIHKPSGKRIKLEKTVPGIGEVEAEDIVKGYEIEKGEYVLLSDAELDEVKLESRQTFELVQFVDSSEIDAIYFEKPYYVVPKDTLAEEAFGVIRDALKAAKKVGLGQLAMRGHEHLCSLKPCGRGMIMETLRYADEVNKAQQFFRDIPDGKPPEELLELATALIEKRTAAFDPAKFHDRYDEALRALIDSKRGKKPAPADAPSVKPSNVIDLMAALKESIEKGGKTAAKGAPAKAAAKPAKAAAKTPAKAEPKAASGAAPKAKKRA</sequence>
<comment type="subunit">
    <text evidence="2">Homodimer. Interacts with LigD.</text>
</comment>
<keyword evidence="2" id="KW-0234">DNA repair</keyword>
<dbReference type="InterPro" id="IPR009187">
    <property type="entry name" value="Prok_Ku"/>
</dbReference>
<dbReference type="HAMAP" id="MF_01875">
    <property type="entry name" value="Prokaryotic_Ku"/>
    <property type="match status" value="1"/>
</dbReference>
<dbReference type="NCBIfam" id="TIGR02772">
    <property type="entry name" value="Ku_bact"/>
    <property type="match status" value="1"/>
</dbReference>
<dbReference type="GO" id="GO:0006303">
    <property type="term" value="P:double-strand break repair via nonhomologous end joining"/>
    <property type="evidence" value="ECO:0007669"/>
    <property type="project" value="UniProtKB-UniRule"/>
</dbReference>
<dbReference type="SMART" id="SM00559">
    <property type="entry name" value="Ku78"/>
    <property type="match status" value="1"/>
</dbReference>
<gene>
    <name evidence="2" type="primary">ku</name>
    <name evidence="5" type="ORF">F3168_12875</name>
</gene>
<keyword evidence="2" id="KW-0227">DNA damage</keyword>
<feature type="compositionally biased region" description="Low complexity" evidence="3">
    <location>
        <begin position="260"/>
        <end position="295"/>
    </location>
</feature>
<dbReference type="Proteomes" id="UP000481327">
    <property type="component" value="Unassembled WGS sequence"/>
</dbReference>
<evidence type="ECO:0000256" key="3">
    <source>
        <dbReference type="SAM" id="MobiDB-lite"/>
    </source>
</evidence>
<name>A0A7C9GWP5_9SPHN</name>
<keyword evidence="1 2" id="KW-0238">DNA-binding</keyword>
<evidence type="ECO:0000259" key="4">
    <source>
        <dbReference type="SMART" id="SM00559"/>
    </source>
</evidence>
<comment type="caution">
    <text evidence="5">The sequence shown here is derived from an EMBL/GenBank/DDBJ whole genome shotgun (WGS) entry which is preliminary data.</text>
</comment>
<comment type="function">
    <text evidence="2">With LigD forms a non-homologous end joining (NHEJ) DNA repair enzyme, which repairs dsDNA breaks with reduced fidelity. Binds linear dsDNA with 5'- and 3'- overhangs but not closed circular dsDNA nor ssDNA. Recruits and stimulates the ligase activity of LigD.</text>
</comment>
<dbReference type="InterPro" id="IPR006164">
    <property type="entry name" value="DNA_bd_Ku70/Ku80"/>
</dbReference>
<keyword evidence="2" id="KW-0233">DNA recombination</keyword>
<evidence type="ECO:0000313" key="5">
    <source>
        <dbReference type="EMBL" id="MQT18149.1"/>
    </source>
</evidence>
<keyword evidence="6" id="KW-1185">Reference proteome</keyword>
<evidence type="ECO:0000313" key="6">
    <source>
        <dbReference type="Proteomes" id="UP000481327"/>
    </source>
</evidence>
<organism evidence="5 6">
    <name type="scientific">Sandarakinorhabdus fusca</name>
    <dbReference type="NCBI Taxonomy" id="1439888"/>
    <lineage>
        <taxon>Bacteria</taxon>
        <taxon>Pseudomonadati</taxon>
        <taxon>Pseudomonadota</taxon>
        <taxon>Alphaproteobacteria</taxon>
        <taxon>Sphingomonadales</taxon>
        <taxon>Sphingosinicellaceae</taxon>
        <taxon>Sandarakinorhabdus</taxon>
    </lineage>
</organism>
<dbReference type="CDD" id="cd00789">
    <property type="entry name" value="KU_like"/>
    <property type="match status" value="1"/>
</dbReference>
<dbReference type="Pfam" id="PF02735">
    <property type="entry name" value="Ku"/>
    <property type="match status" value="1"/>
</dbReference>
<dbReference type="AlphaFoldDB" id="A0A7C9GWP5"/>
<evidence type="ECO:0000256" key="1">
    <source>
        <dbReference type="ARBA" id="ARBA00023125"/>
    </source>
</evidence>
<dbReference type="GO" id="GO:0006310">
    <property type="term" value="P:DNA recombination"/>
    <property type="evidence" value="ECO:0007669"/>
    <property type="project" value="UniProtKB-KW"/>
</dbReference>
<feature type="region of interest" description="Disordered" evidence="3">
    <location>
        <begin position="257"/>
        <end position="301"/>
    </location>
</feature>
<proteinExistence type="inferred from homology"/>
<evidence type="ECO:0000256" key="2">
    <source>
        <dbReference type="HAMAP-Rule" id="MF_01875"/>
    </source>
</evidence>
<reference evidence="5 6" key="1">
    <citation type="submission" date="2019-09" db="EMBL/GenBank/DDBJ databases">
        <title>Polymorphobacter sp. isolated from a lake in China.</title>
        <authorList>
            <person name="Liu Z."/>
        </authorList>
    </citation>
    <scope>NUCLEOTIDE SEQUENCE [LARGE SCALE GENOMIC DNA]</scope>
    <source>
        <strain evidence="5 6">D40P</strain>
    </source>
</reference>
<dbReference type="SUPFAM" id="SSF100939">
    <property type="entry name" value="SPOC domain-like"/>
    <property type="match status" value="1"/>
</dbReference>
<dbReference type="PANTHER" id="PTHR41251:SF1">
    <property type="entry name" value="NON-HOMOLOGOUS END JOINING PROTEIN KU"/>
    <property type="match status" value="1"/>
</dbReference>
<feature type="domain" description="Ku" evidence="4">
    <location>
        <begin position="54"/>
        <end position="184"/>
    </location>
</feature>